<dbReference type="AlphaFoldDB" id="A0A090MCN8"/>
<evidence type="ECO:0000256" key="2">
    <source>
        <dbReference type="ARBA" id="ARBA00022737"/>
    </source>
</evidence>
<dbReference type="PROSITE" id="PS00678">
    <property type="entry name" value="WD_REPEATS_1"/>
    <property type="match status" value="2"/>
</dbReference>
<dbReference type="InterPro" id="IPR015943">
    <property type="entry name" value="WD40/YVTN_repeat-like_dom_sf"/>
</dbReference>
<organism evidence="5">
    <name type="scientific">Fusarium clavum</name>
    <dbReference type="NCBI Taxonomy" id="2594811"/>
    <lineage>
        <taxon>Eukaryota</taxon>
        <taxon>Fungi</taxon>
        <taxon>Dikarya</taxon>
        <taxon>Ascomycota</taxon>
        <taxon>Pezizomycotina</taxon>
        <taxon>Sordariomycetes</taxon>
        <taxon>Hypocreomycetidae</taxon>
        <taxon>Hypocreales</taxon>
        <taxon>Nectriaceae</taxon>
        <taxon>Fusarium</taxon>
        <taxon>Fusarium incarnatum-equiseti species complex</taxon>
    </lineage>
</organism>
<dbReference type="Pfam" id="PF17100">
    <property type="entry name" value="NACHT_N"/>
    <property type="match status" value="1"/>
</dbReference>
<dbReference type="InterPro" id="IPR007111">
    <property type="entry name" value="NACHT_NTPase"/>
</dbReference>
<name>A0A090MCN8_9HYPO</name>
<reference evidence="5" key="1">
    <citation type="submission" date="2013-05" db="EMBL/GenBank/DDBJ databases">
        <title>Draft genome sequences of six wheat associated Fusarium spp. isolates.</title>
        <authorList>
            <person name="Moolhuijzen P.M."/>
            <person name="Manners J.M."/>
            <person name="Wilcox S."/>
            <person name="Bellgard M.I."/>
            <person name="Gardiner D.M."/>
        </authorList>
    </citation>
    <scope>NUCLEOTIDE SEQUENCE</scope>
    <source>
        <strain evidence="5">CS3069</strain>
    </source>
</reference>
<dbReference type="Pfam" id="PF00400">
    <property type="entry name" value="WD40"/>
    <property type="match status" value="2"/>
</dbReference>
<accession>A0A090MCN8</accession>
<feature type="domain" description="NACHT" evidence="4">
    <location>
        <begin position="185"/>
        <end position="326"/>
    </location>
</feature>
<dbReference type="SUPFAM" id="SSF52540">
    <property type="entry name" value="P-loop containing nucleoside triphosphate hydrolases"/>
    <property type="match status" value="1"/>
</dbReference>
<dbReference type="PROSITE" id="PS50837">
    <property type="entry name" value="NACHT"/>
    <property type="match status" value="1"/>
</dbReference>
<dbReference type="SUPFAM" id="SSF50978">
    <property type="entry name" value="WD40 repeat-like"/>
    <property type="match status" value="1"/>
</dbReference>
<dbReference type="Pfam" id="PF24883">
    <property type="entry name" value="NPHP3_N"/>
    <property type="match status" value="1"/>
</dbReference>
<evidence type="ECO:0000313" key="5">
    <source>
        <dbReference type="EMBL" id="CEG04908.1"/>
    </source>
</evidence>
<dbReference type="InterPro" id="IPR031359">
    <property type="entry name" value="NACHT_N"/>
</dbReference>
<dbReference type="PANTHER" id="PTHR10039">
    <property type="entry name" value="AMELOGENIN"/>
    <property type="match status" value="1"/>
</dbReference>
<dbReference type="Gene3D" id="2.130.10.10">
    <property type="entry name" value="YVTN repeat-like/Quinoprotein amine dehydrogenase"/>
    <property type="match status" value="1"/>
</dbReference>
<dbReference type="PROSITE" id="PS50294">
    <property type="entry name" value="WD_REPEATS_REGION"/>
    <property type="match status" value="2"/>
</dbReference>
<dbReference type="InterPro" id="IPR019775">
    <property type="entry name" value="WD40_repeat_CS"/>
</dbReference>
<dbReference type="InterPro" id="IPR056884">
    <property type="entry name" value="NPHP3-like_N"/>
</dbReference>
<dbReference type="InterPro" id="IPR027417">
    <property type="entry name" value="P-loop_NTPase"/>
</dbReference>
<dbReference type="Gene3D" id="3.40.50.300">
    <property type="entry name" value="P-loop containing nucleotide triphosphate hydrolases"/>
    <property type="match status" value="1"/>
</dbReference>
<feature type="repeat" description="WD" evidence="3">
    <location>
        <begin position="709"/>
        <end position="750"/>
    </location>
</feature>
<keyword evidence="1 3" id="KW-0853">WD repeat</keyword>
<dbReference type="PROSITE" id="PS50082">
    <property type="entry name" value="WD_REPEATS_2"/>
    <property type="match status" value="2"/>
</dbReference>
<comment type="caution">
    <text evidence="5">The sequence shown here is derived from an EMBL/GenBank/DDBJ whole genome shotgun (WGS) entry which is preliminary data.</text>
</comment>
<gene>
    <name evidence="5" type="ORF">BN850_0081850</name>
</gene>
<feature type="repeat" description="WD" evidence="3">
    <location>
        <begin position="751"/>
        <end position="790"/>
    </location>
</feature>
<dbReference type="EMBL" id="CBMI010002378">
    <property type="protein sequence ID" value="CEG04908.1"/>
    <property type="molecule type" value="Genomic_DNA"/>
</dbReference>
<dbReference type="InterPro" id="IPR036322">
    <property type="entry name" value="WD40_repeat_dom_sf"/>
</dbReference>
<evidence type="ECO:0000256" key="1">
    <source>
        <dbReference type="ARBA" id="ARBA00022574"/>
    </source>
</evidence>
<evidence type="ECO:0000259" key="4">
    <source>
        <dbReference type="PROSITE" id="PS50837"/>
    </source>
</evidence>
<sequence length="790" mass="89536">MEWYWNLVCLLLDVNRIDKFSAGLRDELEKHVTQLYKKLLLYQIKSVCLYNRNAAAVLLRDIIKLDDWDCQLKEIKDAENLVQRDSEQYNTEQVKLYLGNLTIAAGSQEKRLQEIYSAIQDQTKLQERRNQDAKDEQCLKDLHLTDPRDDKKRIEHTKGGLLKDAYLWILDHADFQQFRDDPQSRLLWIRGDPGKGKTMLLCGIIDELWKESANRLSYFFCQAAVPQLSNATAVLRGLIYLLIIQQPTLISHVRERYNVAGAKLFEGINVWASLTSILADMLRDPTLENVVLVVDALDECETNRLELLDFITKSSSTHAKWIVSSRNWLDIEKKLDNTTQKVTLPLESNEDSISKAVHSYIHHKVGQLASEKCYNENLQVAVQEYLISNANGTFLWVALVCEELANPKVRKRHTIVKLKSFPPGLDSLYERMMEGISASLDADFCKQILATASVVYRPVTLKEPASLIESLQEFDDDLDEIIGSCGSFLTLKEGVVSFVHQSAKDFLLKQSFEQILPAGIAHQHHVIFSRSLDILSRTLKRDMYRLQVPGFPIDQISRPDPDPLASVQYSCIYWVDHLCDSNSVQIKRHNEALRDGSVIHNFLREKYLFWLEALSLLRSISEGVMAMQKLDTLVRTKKGGLEKIIRDACRFILSYAGVVEIAPLQVYASGLVFSPACSIVRQLFKNEAPAWIISKPLMESDWSACLQTLEGHENMVSSVVFSADNRRLASGLGDKTIKIWDAATGACLQTLKGHENMVSSVVFSADNRRLALGSGDKIIKIWNAATGACL</sequence>
<dbReference type="InterPro" id="IPR001680">
    <property type="entry name" value="WD40_rpt"/>
</dbReference>
<protein>
    <submittedName>
        <fullName evidence="5">WGS project CBMI000000000 data, contig CS3069_c002380</fullName>
    </submittedName>
</protein>
<dbReference type="SMART" id="SM00320">
    <property type="entry name" value="WD40"/>
    <property type="match status" value="2"/>
</dbReference>
<keyword evidence="2" id="KW-0677">Repeat</keyword>
<proteinExistence type="predicted"/>
<evidence type="ECO:0000256" key="3">
    <source>
        <dbReference type="PROSITE-ProRule" id="PRU00221"/>
    </source>
</evidence>